<accession>A0A8T2N2L0</accession>
<dbReference type="Proteomes" id="UP000824540">
    <property type="component" value="Unassembled WGS sequence"/>
</dbReference>
<keyword evidence="2" id="KW-1185">Reference proteome</keyword>
<organism evidence="1 2">
    <name type="scientific">Albula glossodonta</name>
    <name type="common">roundjaw bonefish</name>
    <dbReference type="NCBI Taxonomy" id="121402"/>
    <lineage>
        <taxon>Eukaryota</taxon>
        <taxon>Metazoa</taxon>
        <taxon>Chordata</taxon>
        <taxon>Craniata</taxon>
        <taxon>Vertebrata</taxon>
        <taxon>Euteleostomi</taxon>
        <taxon>Actinopterygii</taxon>
        <taxon>Neopterygii</taxon>
        <taxon>Teleostei</taxon>
        <taxon>Albuliformes</taxon>
        <taxon>Albulidae</taxon>
        <taxon>Albula</taxon>
    </lineage>
</organism>
<proteinExistence type="predicted"/>
<protein>
    <submittedName>
        <fullName evidence="1">Uncharacterized protein</fullName>
    </submittedName>
</protein>
<gene>
    <name evidence="1" type="ORF">JZ751_008182</name>
</gene>
<comment type="caution">
    <text evidence="1">The sequence shown here is derived from an EMBL/GenBank/DDBJ whole genome shotgun (WGS) entry which is preliminary data.</text>
</comment>
<dbReference type="EMBL" id="JAFBMS010000152">
    <property type="protein sequence ID" value="KAG9334363.1"/>
    <property type="molecule type" value="Genomic_DNA"/>
</dbReference>
<reference evidence="1" key="1">
    <citation type="thesis" date="2021" institute="BYU ScholarsArchive" country="Provo, UT, USA">
        <title>Applications of and Algorithms for Genome Assembly and Genomic Analyses with an Emphasis on Marine Teleosts.</title>
        <authorList>
            <person name="Pickett B.D."/>
        </authorList>
    </citation>
    <scope>NUCLEOTIDE SEQUENCE</scope>
    <source>
        <strain evidence="1">HI-2016</strain>
    </source>
</reference>
<evidence type="ECO:0000313" key="1">
    <source>
        <dbReference type="EMBL" id="KAG9334363.1"/>
    </source>
</evidence>
<sequence length="70" mass="7716">MSVYVYDCFDLGCWAGGCACALYVAECESQVSIFVNLISLLNIKSVCPVVFTLKRQKDFWSIKSTAIIGP</sequence>
<name>A0A8T2N2L0_9TELE</name>
<dbReference type="AlphaFoldDB" id="A0A8T2N2L0"/>
<evidence type="ECO:0000313" key="2">
    <source>
        <dbReference type="Proteomes" id="UP000824540"/>
    </source>
</evidence>